<comment type="caution">
    <text evidence="4">The sequence shown here is derived from an EMBL/GenBank/DDBJ whole genome shotgun (WGS) entry which is preliminary data.</text>
</comment>
<dbReference type="InterPro" id="IPR032710">
    <property type="entry name" value="NTF2-like_dom_sf"/>
</dbReference>
<dbReference type="InterPro" id="IPR013325">
    <property type="entry name" value="RNA_pol_sigma_r2"/>
</dbReference>
<dbReference type="NCBIfam" id="TIGR02937">
    <property type="entry name" value="sigma70-ECF"/>
    <property type="match status" value="1"/>
</dbReference>
<accession>A0A081NX03</accession>
<organism evidence="4 5">
    <name type="scientific">Paenibacillus tyrfis</name>
    <dbReference type="NCBI Taxonomy" id="1501230"/>
    <lineage>
        <taxon>Bacteria</taxon>
        <taxon>Bacillati</taxon>
        <taxon>Bacillota</taxon>
        <taxon>Bacilli</taxon>
        <taxon>Bacillales</taxon>
        <taxon>Paenibacillaceae</taxon>
        <taxon>Paenibacillus</taxon>
    </lineage>
</organism>
<dbReference type="EMBL" id="JNVM01000030">
    <property type="protein sequence ID" value="KEQ22976.1"/>
    <property type="molecule type" value="Genomic_DNA"/>
</dbReference>
<proteinExistence type="predicted"/>
<comment type="subunit">
    <text evidence="1">Interacts transiently with the RNA polymerase catalytic core formed by RpoA, RpoB, RpoC and RpoZ (2 alpha, 1 beta, 1 beta' and 1 omega subunit) to form the RNA polymerase holoenzyme that can initiate transcription.</text>
</comment>
<dbReference type="eggNOG" id="COG1595">
    <property type="taxonomic scope" value="Bacteria"/>
</dbReference>
<dbReference type="NCBIfam" id="NF007214">
    <property type="entry name" value="PRK09636.1"/>
    <property type="match status" value="1"/>
</dbReference>
<feature type="domain" description="RNA polymerase sigma-70 region 2" evidence="2">
    <location>
        <begin position="10"/>
        <end position="73"/>
    </location>
</feature>
<dbReference type="OrthoDB" id="3211555at2"/>
<dbReference type="Proteomes" id="UP000028123">
    <property type="component" value="Unassembled WGS sequence"/>
</dbReference>
<evidence type="ECO:0008006" key="6">
    <source>
        <dbReference type="Google" id="ProtNLM"/>
    </source>
</evidence>
<dbReference type="Pfam" id="PF04542">
    <property type="entry name" value="Sigma70_r2"/>
    <property type="match status" value="1"/>
</dbReference>
<dbReference type="PANTHER" id="PTHR30173:SF36">
    <property type="entry name" value="ECF RNA POLYMERASE SIGMA FACTOR SIGJ"/>
    <property type="match status" value="1"/>
</dbReference>
<keyword evidence="5" id="KW-1185">Reference proteome</keyword>
<dbReference type="GO" id="GO:0006352">
    <property type="term" value="P:DNA-templated transcription initiation"/>
    <property type="evidence" value="ECO:0007669"/>
    <property type="project" value="InterPro"/>
</dbReference>
<dbReference type="SUPFAM" id="SSF88659">
    <property type="entry name" value="Sigma3 and sigma4 domains of RNA polymerase sigma factors"/>
    <property type="match status" value="1"/>
</dbReference>
<dbReference type="SUPFAM" id="SSF54427">
    <property type="entry name" value="NTF2-like"/>
    <property type="match status" value="1"/>
</dbReference>
<protein>
    <recommendedName>
        <fullName evidence="6">RNA polymerase sigma factor SigJ</fullName>
    </recommendedName>
</protein>
<evidence type="ECO:0000313" key="4">
    <source>
        <dbReference type="EMBL" id="KEQ22976.1"/>
    </source>
</evidence>
<evidence type="ECO:0000256" key="1">
    <source>
        <dbReference type="ARBA" id="ARBA00011344"/>
    </source>
</evidence>
<evidence type="ECO:0000313" key="5">
    <source>
        <dbReference type="Proteomes" id="UP000028123"/>
    </source>
</evidence>
<dbReference type="InterPro" id="IPR014303">
    <property type="entry name" value="RNA_pol_sigma-70_ECF"/>
</dbReference>
<sequence length="294" mass="32938">MTQLPLEDWYTEYKPLLFSIAYRMLGSVSEAEDIIHDLFLAVSRTDPGAIQNPKAYLCKSVTRRCIDQLKSARSRREVYVGPWLPEPLQTSDKEDPLLQAARNDDISFAFLLLLEQLNPVERAIFVLREAFDYDYKEIADMLDKSEAACRKTYSRLKQKLHPEEALPPQPGLPESESLVRSFLKAVSTGDVLQFIHLLTEDAILHSDGGGKVRAALRPILGADRIAAFLLGIASKGTVLTRSVPVSFNGGAGLLVDGSRSRIAMLFEFEGTRIRTMYFVNNPDKLSHLTELPEL</sequence>
<dbReference type="Gene3D" id="1.10.10.10">
    <property type="entry name" value="Winged helix-like DNA-binding domain superfamily/Winged helix DNA-binding domain"/>
    <property type="match status" value="1"/>
</dbReference>
<dbReference type="InterPro" id="IPR052704">
    <property type="entry name" value="ECF_Sigma-70_Domain"/>
</dbReference>
<dbReference type="InterPro" id="IPR013249">
    <property type="entry name" value="RNA_pol_sigma70_r4_t2"/>
</dbReference>
<dbReference type="PANTHER" id="PTHR30173">
    <property type="entry name" value="SIGMA 19 FACTOR"/>
    <property type="match status" value="1"/>
</dbReference>
<gene>
    <name evidence="4" type="ORF">ET33_20520</name>
</gene>
<dbReference type="RefSeq" id="WP_036689976.1">
    <property type="nucleotide sequence ID" value="NZ_FYEP01000013.1"/>
</dbReference>
<evidence type="ECO:0000259" key="2">
    <source>
        <dbReference type="Pfam" id="PF04542"/>
    </source>
</evidence>
<dbReference type="AlphaFoldDB" id="A0A081NX03"/>
<feature type="domain" description="RNA polymerase sigma factor 70 region 4 type 2" evidence="3">
    <location>
        <begin position="109"/>
        <end position="160"/>
    </location>
</feature>
<name>A0A081NX03_9BACL</name>
<dbReference type="Pfam" id="PF08281">
    <property type="entry name" value="Sigma70_r4_2"/>
    <property type="match status" value="1"/>
</dbReference>
<dbReference type="GO" id="GO:0003677">
    <property type="term" value="F:DNA binding"/>
    <property type="evidence" value="ECO:0007669"/>
    <property type="project" value="InterPro"/>
</dbReference>
<dbReference type="InterPro" id="IPR036388">
    <property type="entry name" value="WH-like_DNA-bd_sf"/>
</dbReference>
<dbReference type="NCBIfam" id="TIGR02957">
    <property type="entry name" value="SigX4"/>
    <property type="match status" value="1"/>
</dbReference>
<dbReference type="Gene3D" id="1.10.1740.10">
    <property type="match status" value="1"/>
</dbReference>
<dbReference type="Gene3D" id="3.10.450.50">
    <property type="match status" value="1"/>
</dbReference>
<evidence type="ECO:0000259" key="3">
    <source>
        <dbReference type="Pfam" id="PF08281"/>
    </source>
</evidence>
<dbReference type="InterPro" id="IPR014284">
    <property type="entry name" value="RNA_pol_sigma-70_dom"/>
</dbReference>
<dbReference type="GO" id="GO:0016987">
    <property type="term" value="F:sigma factor activity"/>
    <property type="evidence" value="ECO:0007669"/>
    <property type="project" value="InterPro"/>
</dbReference>
<reference evidence="4 5" key="1">
    <citation type="submission" date="2014-06" db="EMBL/GenBank/DDBJ databases">
        <title>Draft genome sequence of Paenibacillus sp. MSt1.</title>
        <authorList>
            <person name="Aw Y.K."/>
            <person name="Ong K.S."/>
            <person name="Gan H.M."/>
            <person name="Lee S.M."/>
        </authorList>
    </citation>
    <scope>NUCLEOTIDE SEQUENCE [LARGE SCALE GENOMIC DNA]</scope>
    <source>
        <strain evidence="4 5">MSt1</strain>
    </source>
</reference>
<dbReference type="InterPro" id="IPR007627">
    <property type="entry name" value="RNA_pol_sigma70_r2"/>
</dbReference>
<dbReference type="InterPro" id="IPR013324">
    <property type="entry name" value="RNA_pol_sigma_r3/r4-like"/>
</dbReference>
<dbReference type="SUPFAM" id="SSF88946">
    <property type="entry name" value="Sigma2 domain of RNA polymerase sigma factors"/>
    <property type="match status" value="1"/>
</dbReference>